<keyword evidence="9" id="KW-1185">Reference proteome</keyword>
<dbReference type="InterPro" id="IPR006977">
    <property type="entry name" value="Yip1_dom"/>
</dbReference>
<dbReference type="GO" id="GO:0006888">
    <property type="term" value="P:endoplasmic reticulum to Golgi vesicle-mediated transport"/>
    <property type="evidence" value="ECO:0007669"/>
    <property type="project" value="InterPro"/>
</dbReference>
<dbReference type="InterPro" id="IPR045231">
    <property type="entry name" value="Yip1/4-like"/>
</dbReference>
<gene>
    <name evidence="8" type="ORF">SYNPS1DRAFT_12566</name>
</gene>
<evidence type="ECO:0000256" key="3">
    <source>
        <dbReference type="ARBA" id="ARBA00022692"/>
    </source>
</evidence>
<dbReference type="GO" id="GO:0000139">
    <property type="term" value="C:Golgi membrane"/>
    <property type="evidence" value="ECO:0007669"/>
    <property type="project" value="UniProtKB-SubCell"/>
</dbReference>
<dbReference type="EMBL" id="KZ989194">
    <property type="protein sequence ID" value="RKP27509.1"/>
    <property type="molecule type" value="Genomic_DNA"/>
</dbReference>
<organism evidence="8 9">
    <name type="scientific">Syncephalis pseudoplumigaleata</name>
    <dbReference type="NCBI Taxonomy" id="1712513"/>
    <lineage>
        <taxon>Eukaryota</taxon>
        <taxon>Fungi</taxon>
        <taxon>Fungi incertae sedis</taxon>
        <taxon>Zoopagomycota</taxon>
        <taxon>Zoopagomycotina</taxon>
        <taxon>Zoopagomycetes</taxon>
        <taxon>Zoopagales</taxon>
        <taxon>Piptocephalidaceae</taxon>
        <taxon>Syncephalis</taxon>
    </lineage>
</organism>
<dbReference type="Proteomes" id="UP000278143">
    <property type="component" value="Unassembled WGS sequence"/>
</dbReference>
<keyword evidence="5 6" id="KW-0472">Membrane</keyword>
<comment type="similarity">
    <text evidence="2 6">Belongs to the YIP1 family.</text>
</comment>
<dbReference type="AlphaFoldDB" id="A0A4V1J268"/>
<dbReference type="PANTHER" id="PTHR21236:SF2">
    <property type="entry name" value="PROTEIN YIPF"/>
    <property type="match status" value="1"/>
</dbReference>
<proteinExistence type="inferred from homology"/>
<reference evidence="9" key="1">
    <citation type="journal article" date="2018" name="Nat. Microbiol.">
        <title>Leveraging single-cell genomics to expand the fungal tree of life.</title>
        <authorList>
            <person name="Ahrendt S.R."/>
            <person name="Quandt C.A."/>
            <person name="Ciobanu D."/>
            <person name="Clum A."/>
            <person name="Salamov A."/>
            <person name="Andreopoulos B."/>
            <person name="Cheng J.F."/>
            <person name="Woyke T."/>
            <person name="Pelin A."/>
            <person name="Henrissat B."/>
            <person name="Reynolds N.K."/>
            <person name="Benny G.L."/>
            <person name="Smith M.E."/>
            <person name="James T.Y."/>
            <person name="Grigoriev I.V."/>
        </authorList>
    </citation>
    <scope>NUCLEOTIDE SEQUENCE [LARGE SCALE GENOMIC DNA]</scope>
    <source>
        <strain evidence="9">Benny S71-1</strain>
    </source>
</reference>
<evidence type="ECO:0000259" key="7">
    <source>
        <dbReference type="Pfam" id="PF04893"/>
    </source>
</evidence>
<dbReference type="GO" id="GO:0005802">
    <property type="term" value="C:trans-Golgi network"/>
    <property type="evidence" value="ECO:0007669"/>
    <property type="project" value="TreeGrafter"/>
</dbReference>
<evidence type="ECO:0000256" key="2">
    <source>
        <dbReference type="ARBA" id="ARBA00010596"/>
    </source>
</evidence>
<comment type="subcellular location">
    <subcellularLocation>
        <location evidence="6">Golgi apparatus membrane</location>
        <topology evidence="6">Multi-pass membrane protein</topology>
    </subcellularLocation>
    <subcellularLocation>
        <location evidence="1">Membrane</location>
        <topology evidence="1">Multi-pass membrane protein</topology>
    </subcellularLocation>
</comment>
<dbReference type="PANTHER" id="PTHR21236">
    <property type="entry name" value="GOLGI MEMBRANE PROTEIN YIP1"/>
    <property type="match status" value="1"/>
</dbReference>
<evidence type="ECO:0000256" key="1">
    <source>
        <dbReference type="ARBA" id="ARBA00004141"/>
    </source>
</evidence>
<evidence type="ECO:0000256" key="5">
    <source>
        <dbReference type="ARBA" id="ARBA00023136"/>
    </source>
</evidence>
<dbReference type="GO" id="GO:0048280">
    <property type="term" value="P:vesicle fusion with Golgi apparatus"/>
    <property type="evidence" value="ECO:0007669"/>
    <property type="project" value="TreeGrafter"/>
</dbReference>
<feature type="transmembrane region" description="Helical" evidence="6">
    <location>
        <begin position="107"/>
        <end position="125"/>
    </location>
</feature>
<sequence length="181" mass="19867">FWSAFGTGNIPGEPPLLEELGVNFDHIKEKSVAVLNPLRRVDRHIMDDTDLMGPIIFCLVFGIFLLLSAKPYFGYIYGAAVLGCLASYAILNLMSEAGIDIYRTASVLGYSILPLVALSGIGVTMQLNNWIGYILASISVLWCTYAASGIFVTVLDMSQQRWLVAYPLGLLYSLFALITVF</sequence>
<protein>
    <recommendedName>
        <fullName evidence="6">Protein YIP</fullName>
    </recommendedName>
</protein>
<accession>A0A4V1J268</accession>
<keyword evidence="3 6" id="KW-0812">Transmembrane</keyword>
<evidence type="ECO:0000313" key="9">
    <source>
        <dbReference type="Proteomes" id="UP000278143"/>
    </source>
</evidence>
<feature type="non-terminal residue" evidence="8">
    <location>
        <position position="1"/>
    </location>
</feature>
<feature type="domain" description="Yip1" evidence="7">
    <location>
        <begin position="34"/>
        <end position="178"/>
    </location>
</feature>
<evidence type="ECO:0000256" key="6">
    <source>
        <dbReference type="RuleBase" id="RU361264"/>
    </source>
</evidence>
<feature type="transmembrane region" description="Helical" evidence="6">
    <location>
        <begin position="75"/>
        <end position="95"/>
    </location>
</feature>
<evidence type="ECO:0000256" key="4">
    <source>
        <dbReference type="ARBA" id="ARBA00022989"/>
    </source>
</evidence>
<dbReference type="OrthoDB" id="440385at2759"/>
<dbReference type="Pfam" id="PF04893">
    <property type="entry name" value="Yip1"/>
    <property type="match status" value="1"/>
</dbReference>
<feature type="transmembrane region" description="Helical" evidence="6">
    <location>
        <begin position="49"/>
        <end position="69"/>
    </location>
</feature>
<feature type="transmembrane region" description="Helical" evidence="6">
    <location>
        <begin position="131"/>
        <end position="155"/>
    </location>
</feature>
<name>A0A4V1J268_9FUNG</name>
<evidence type="ECO:0000313" key="8">
    <source>
        <dbReference type="EMBL" id="RKP27509.1"/>
    </source>
</evidence>
<feature type="transmembrane region" description="Helical" evidence="6">
    <location>
        <begin position="162"/>
        <end position="180"/>
    </location>
</feature>
<keyword evidence="4 6" id="KW-1133">Transmembrane helix</keyword>